<feature type="domain" description="HTH cro/C1-type" evidence="1">
    <location>
        <begin position="19"/>
        <end position="73"/>
    </location>
</feature>
<dbReference type="SUPFAM" id="SSF47413">
    <property type="entry name" value="lambda repressor-like DNA-binding domains"/>
    <property type="match status" value="1"/>
</dbReference>
<organism evidence="2 3">
    <name type="scientific">Sinomonas terricola</name>
    <dbReference type="NCBI Taxonomy" id="3110330"/>
    <lineage>
        <taxon>Bacteria</taxon>
        <taxon>Bacillati</taxon>
        <taxon>Actinomycetota</taxon>
        <taxon>Actinomycetes</taxon>
        <taxon>Micrococcales</taxon>
        <taxon>Micrococcaceae</taxon>
        <taxon>Sinomonas</taxon>
    </lineage>
</organism>
<dbReference type="CDD" id="cd00093">
    <property type="entry name" value="HTH_XRE"/>
    <property type="match status" value="1"/>
</dbReference>
<evidence type="ECO:0000259" key="1">
    <source>
        <dbReference type="PROSITE" id="PS50943"/>
    </source>
</evidence>
<dbReference type="InterPro" id="IPR001387">
    <property type="entry name" value="Cro/C1-type_HTH"/>
</dbReference>
<proteinExistence type="predicted"/>
<dbReference type="InterPro" id="IPR010982">
    <property type="entry name" value="Lambda_DNA-bd_dom_sf"/>
</dbReference>
<dbReference type="Gene3D" id="1.10.260.40">
    <property type="entry name" value="lambda repressor-like DNA-binding domains"/>
    <property type="match status" value="1"/>
</dbReference>
<evidence type="ECO:0000313" key="2">
    <source>
        <dbReference type="EMBL" id="MEA5454500.1"/>
    </source>
</evidence>
<evidence type="ECO:0000313" key="3">
    <source>
        <dbReference type="Proteomes" id="UP001304769"/>
    </source>
</evidence>
<reference evidence="2 3" key="1">
    <citation type="submission" date="2023-12" db="EMBL/GenBank/DDBJ databases">
        <title>Sinomonas terricola sp. nov, isolated from litchi orchard soil in Guangdong, PR China.</title>
        <authorList>
            <person name="Jiaxin W."/>
            <person name="Yang Z."/>
            <person name="Honghui Z."/>
        </authorList>
    </citation>
    <scope>NUCLEOTIDE SEQUENCE [LARGE SCALE GENOMIC DNA]</scope>
    <source>
        <strain evidence="2 3">JGH33</strain>
    </source>
</reference>
<gene>
    <name evidence="2" type="ORF">SPF06_07180</name>
</gene>
<name>A0ABU5T4B4_9MICC</name>
<dbReference type="SMART" id="SM00530">
    <property type="entry name" value="HTH_XRE"/>
    <property type="match status" value="1"/>
</dbReference>
<dbReference type="EMBL" id="JAYGGQ010000004">
    <property type="protein sequence ID" value="MEA5454500.1"/>
    <property type="molecule type" value="Genomic_DNA"/>
</dbReference>
<dbReference type="Proteomes" id="UP001304769">
    <property type="component" value="Unassembled WGS sequence"/>
</dbReference>
<protein>
    <submittedName>
        <fullName evidence="2">Helix-turn-helix transcriptional regulator</fullName>
    </submittedName>
</protein>
<dbReference type="PROSITE" id="PS50943">
    <property type="entry name" value="HTH_CROC1"/>
    <property type="match status" value="1"/>
</dbReference>
<sequence>MGTNSREVGTFGRAVAAELRAELARKNVSMRRFSVETGLPLSTLQKTLAGTRVADVEDLYAICAGLGIDPDEIFRRAQAELDAADPNRRKAHAERKRRMLG</sequence>
<comment type="caution">
    <text evidence="2">The sequence shown here is derived from an EMBL/GenBank/DDBJ whole genome shotgun (WGS) entry which is preliminary data.</text>
</comment>
<keyword evidence="3" id="KW-1185">Reference proteome</keyword>
<dbReference type="Pfam" id="PF13443">
    <property type="entry name" value="HTH_26"/>
    <property type="match status" value="1"/>
</dbReference>
<accession>A0ABU5T4B4</accession>
<dbReference type="RefSeq" id="WP_323278346.1">
    <property type="nucleotide sequence ID" value="NZ_JAYGGQ010000004.1"/>
</dbReference>